<comment type="similarity">
    <text evidence="1">Belongs to the LysR transcriptional regulatory family.</text>
</comment>
<dbReference type="InterPro" id="IPR058163">
    <property type="entry name" value="LysR-type_TF_proteobact-type"/>
</dbReference>
<dbReference type="EMBL" id="CGIG01000001">
    <property type="protein sequence ID" value="CPR14772.1"/>
    <property type="molecule type" value="Genomic_DNA"/>
</dbReference>
<evidence type="ECO:0000256" key="2">
    <source>
        <dbReference type="ARBA" id="ARBA00023015"/>
    </source>
</evidence>
<dbReference type="PANTHER" id="PTHR30537">
    <property type="entry name" value="HTH-TYPE TRANSCRIPTIONAL REGULATOR"/>
    <property type="match status" value="1"/>
</dbReference>
<dbReference type="Gene3D" id="3.40.190.10">
    <property type="entry name" value="Periplasmic binding protein-like II"/>
    <property type="match status" value="2"/>
</dbReference>
<dbReference type="GO" id="GO:0043565">
    <property type="term" value="F:sequence-specific DNA binding"/>
    <property type="evidence" value="ECO:0007669"/>
    <property type="project" value="TreeGrafter"/>
</dbReference>
<dbReference type="Proteomes" id="UP000044377">
    <property type="component" value="Unassembled WGS sequence"/>
</dbReference>
<gene>
    <name evidence="6" type="ORF">BN1221_01127c</name>
</gene>
<dbReference type="InterPro" id="IPR036388">
    <property type="entry name" value="WH-like_DNA-bd_sf"/>
</dbReference>
<dbReference type="FunFam" id="1.10.10.10:FF:000001">
    <property type="entry name" value="LysR family transcriptional regulator"/>
    <property type="match status" value="1"/>
</dbReference>
<keyword evidence="2" id="KW-0805">Transcription regulation</keyword>
<dbReference type="InterPro" id="IPR005119">
    <property type="entry name" value="LysR_subst-bd"/>
</dbReference>
<evidence type="ECO:0000256" key="3">
    <source>
        <dbReference type="ARBA" id="ARBA00023125"/>
    </source>
</evidence>
<protein>
    <submittedName>
        <fullName evidence="6">Transcriptional regulator, LysR family</fullName>
    </submittedName>
</protein>
<dbReference type="PROSITE" id="PS50931">
    <property type="entry name" value="HTH_LYSR"/>
    <property type="match status" value="1"/>
</dbReference>
<evidence type="ECO:0000256" key="4">
    <source>
        <dbReference type="ARBA" id="ARBA00023163"/>
    </source>
</evidence>
<dbReference type="InterPro" id="IPR036390">
    <property type="entry name" value="WH_DNA-bd_sf"/>
</dbReference>
<evidence type="ECO:0000256" key="1">
    <source>
        <dbReference type="ARBA" id="ARBA00009437"/>
    </source>
</evidence>
<dbReference type="STRING" id="1109412.BN1221_01127c"/>
<keyword evidence="7" id="KW-1185">Reference proteome</keyword>
<dbReference type="RefSeq" id="WP_048636477.1">
    <property type="nucleotide sequence ID" value="NZ_CGIG01000001.1"/>
</dbReference>
<reference evidence="7" key="1">
    <citation type="submission" date="2015-01" db="EMBL/GenBank/DDBJ databases">
        <authorList>
            <person name="Paterson Steve"/>
        </authorList>
    </citation>
    <scope>NUCLEOTIDE SEQUENCE [LARGE SCALE GENOMIC DNA]</scope>
    <source>
        <strain evidence="7">OBR1</strain>
    </source>
</reference>
<proteinExistence type="inferred from homology"/>
<dbReference type="Pfam" id="PF03466">
    <property type="entry name" value="LysR_substrate"/>
    <property type="match status" value="1"/>
</dbReference>
<name>A0A0G4JSR0_9GAMM</name>
<dbReference type="InterPro" id="IPR000847">
    <property type="entry name" value="LysR_HTH_N"/>
</dbReference>
<dbReference type="GO" id="GO:0003700">
    <property type="term" value="F:DNA-binding transcription factor activity"/>
    <property type="evidence" value="ECO:0007669"/>
    <property type="project" value="InterPro"/>
</dbReference>
<evidence type="ECO:0000259" key="5">
    <source>
        <dbReference type="PROSITE" id="PS50931"/>
    </source>
</evidence>
<keyword evidence="3" id="KW-0238">DNA-binding</keyword>
<dbReference type="Gene3D" id="1.10.10.10">
    <property type="entry name" value="Winged helix-like DNA-binding domain superfamily/Winged helix DNA-binding domain"/>
    <property type="match status" value="1"/>
</dbReference>
<dbReference type="Pfam" id="PF00126">
    <property type="entry name" value="HTH_1"/>
    <property type="match status" value="1"/>
</dbReference>
<dbReference type="AlphaFoldDB" id="A0A0G4JSR0"/>
<evidence type="ECO:0000313" key="7">
    <source>
        <dbReference type="Proteomes" id="UP000044377"/>
    </source>
</evidence>
<dbReference type="SUPFAM" id="SSF53850">
    <property type="entry name" value="Periplasmic binding protein-like II"/>
    <property type="match status" value="1"/>
</dbReference>
<organism evidence="6 7">
    <name type="scientific">Brenneria goodwinii</name>
    <dbReference type="NCBI Taxonomy" id="1109412"/>
    <lineage>
        <taxon>Bacteria</taxon>
        <taxon>Pseudomonadati</taxon>
        <taxon>Pseudomonadota</taxon>
        <taxon>Gammaproteobacteria</taxon>
        <taxon>Enterobacterales</taxon>
        <taxon>Pectobacteriaceae</taxon>
        <taxon>Brenneria</taxon>
    </lineage>
</organism>
<keyword evidence="4" id="KW-0804">Transcription</keyword>
<dbReference type="PANTHER" id="PTHR30537:SF20">
    <property type="entry name" value="TRANSCRIPTIONAL REGULATORY PROTEIN"/>
    <property type="match status" value="1"/>
</dbReference>
<evidence type="ECO:0000313" key="6">
    <source>
        <dbReference type="EMBL" id="CPR14772.1"/>
    </source>
</evidence>
<dbReference type="OrthoDB" id="9786526at2"/>
<feature type="domain" description="HTH lysR-type" evidence="5">
    <location>
        <begin position="3"/>
        <end position="60"/>
    </location>
</feature>
<accession>A0A0G4JSR0</accession>
<dbReference type="SUPFAM" id="SSF46785">
    <property type="entry name" value="Winged helix' DNA-binding domain"/>
    <property type="match status" value="1"/>
</dbReference>
<sequence length="298" mass="33719">MKVTLEELQAFVVVVDTGSITAAAEQLGQTTSGISRALRRLEGKLGTTLLQRTTRRLALTEEGIMFLQHARDVIRAVEHAEEQVALRHEQPCGRLRINAAFPFMQHVIIPLIPEFRRRYPQIMLELNSDDFIIDLLEQHTDVAIRIGILKDSSIHARFLGSSRLRVLASPDYLRRHGTPMSVEELSQHSCLGFTQLEWLNHWPLQDGNRDCYPILPAISASNGEMLRQLALHGEGIVRLSDFMTHEDMASGCLVQILAEETMDVRIPVNAVYYRHTPLAARISCFLDFLSEKIAQHPL</sequence>
<dbReference type="GO" id="GO:0006351">
    <property type="term" value="P:DNA-templated transcription"/>
    <property type="evidence" value="ECO:0007669"/>
    <property type="project" value="TreeGrafter"/>
</dbReference>